<dbReference type="InterPro" id="IPR033132">
    <property type="entry name" value="GH_1_N_CS"/>
</dbReference>
<evidence type="ECO:0000256" key="3">
    <source>
        <dbReference type="RuleBase" id="RU003690"/>
    </source>
</evidence>
<reference evidence="5" key="1">
    <citation type="journal article" date="2023" name="Plant Biotechnol. J.">
        <title>Chromosome-level wild Hevea brasiliensis genome provides new tools for genomic-assisted breeding and valuable loci to elevate rubber yield.</title>
        <authorList>
            <person name="Cheng H."/>
            <person name="Song X."/>
            <person name="Hu Y."/>
            <person name="Wu T."/>
            <person name="Yang Q."/>
            <person name="An Z."/>
            <person name="Feng S."/>
            <person name="Deng Z."/>
            <person name="Wu W."/>
            <person name="Zeng X."/>
            <person name="Tu M."/>
            <person name="Wang X."/>
            <person name="Huang H."/>
        </authorList>
    </citation>
    <scope>NUCLEOTIDE SEQUENCE</scope>
    <source>
        <strain evidence="5">MT/VB/25A 57/8</strain>
    </source>
</reference>
<dbReference type="InterPro" id="IPR001360">
    <property type="entry name" value="Glyco_hydro_1"/>
</dbReference>
<comment type="caution">
    <text evidence="5">The sequence shown here is derived from an EMBL/GenBank/DDBJ whole genome shotgun (WGS) entry which is preliminary data.</text>
</comment>
<name>A0ABQ9LUY7_HEVBR</name>
<feature type="signal peptide" evidence="4">
    <location>
        <begin position="1"/>
        <end position="20"/>
    </location>
</feature>
<dbReference type="PANTHER" id="PTHR10353">
    <property type="entry name" value="GLYCOSYL HYDROLASE"/>
    <property type="match status" value="1"/>
</dbReference>
<evidence type="ECO:0000313" key="6">
    <source>
        <dbReference type="Proteomes" id="UP001174677"/>
    </source>
</evidence>
<dbReference type="EMBL" id="JARPOI010000009">
    <property type="protein sequence ID" value="KAJ9171826.1"/>
    <property type="molecule type" value="Genomic_DNA"/>
</dbReference>
<keyword evidence="2" id="KW-0378">Hydrolase</keyword>
<dbReference type="InterPro" id="IPR017853">
    <property type="entry name" value="GH"/>
</dbReference>
<evidence type="ECO:0000313" key="5">
    <source>
        <dbReference type="EMBL" id="KAJ9171826.1"/>
    </source>
</evidence>
<sequence>MLRLYCLLILMLNLALPVLSVDTYSKEDFPPGFIFGAATSAYQVEGAAREDGRSPSVWDTFSRGGGDVAVDEYHKYKEDVQLMAETGLDAYRFSISWARLIPNGRGPVNPKGLRYYNNLINELISHGIQAHVLLYNYDHPQSLEDEYGGWLSRNIVRDFTAYADVCFREFGDRVSSWSTINEPNIFANGGYDQGVVPPGRCSYPFGLWNCSKGNSSTEPYLAAHNMLLAHASTVRLYKDRYQSKQNGVIGVTLYALWLVPLTNSTEDETAAQRAMDFLIGWFVNPLVFGDYPEVMKKNAGSRLPVLTDQESKLVKGAFDFLGLIHYTTVYIKDNSKILKTENRDFNADMAVTISFTQDEDDPFGLFPVEYPQRPWGLQGLLEYLKQAYGNPPVYIHENGQVSRRNSSLDDTSRVEYLHAYIGSLLDAIRNGSNTRGYFVWSFLDVFELLDGRGSSYGLYFVDLDDPSLRRLPKKSAHWYSHFLKGGRVSSSRTLELEKTFGDSSSETLVSIGLHKLWENKYQVSYILTLTPFFFWERP</sequence>
<evidence type="ECO:0008006" key="7">
    <source>
        <dbReference type="Google" id="ProtNLM"/>
    </source>
</evidence>
<accession>A0ABQ9LUY7</accession>
<evidence type="ECO:0000256" key="1">
    <source>
        <dbReference type="ARBA" id="ARBA00010838"/>
    </source>
</evidence>
<protein>
    <recommendedName>
        <fullName evidence="7">Beta-glucosidase</fullName>
    </recommendedName>
</protein>
<dbReference type="SUPFAM" id="SSF51445">
    <property type="entry name" value="(Trans)glycosidases"/>
    <property type="match status" value="1"/>
</dbReference>
<dbReference type="PANTHER" id="PTHR10353:SF29">
    <property type="entry name" value="BETA-GLUCOSIDASE 11"/>
    <property type="match status" value="1"/>
</dbReference>
<keyword evidence="4" id="KW-0732">Signal</keyword>
<gene>
    <name evidence="5" type="ORF">P3X46_015138</name>
</gene>
<evidence type="ECO:0000256" key="4">
    <source>
        <dbReference type="SAM" id="SignalP"/>
    </source>
</evidence>
<dbReference type="Pfam" id="PF00232">
    <property type="entry name" value="Glyco_hydro_1"/>
    <property type="match status" value="1"/>
</dbReference>
<dbReference type="PRINTS" id="PR00131">
    <property type="entry name" value="GLHYDRLASE1"/>
</dbReference>
<proteinExistence type="inferred from homology"/>
<evidence type="ECO:0000256" key="2">
    <source>
        <dbReference type="ARBA" id="ARBA00022801"/>
    </source>
</evidence>
<keyword evidence="6" id="KW-1185">Reference proteome</keyword>
<organism evidence="5 6">
    <name type="scientific">Hevea brasiliensis</name>
    <name type="common">Para rubber tree</name>
    <name type="synonym">Siphonia brasiliensis</name>
    <dbReference type="NCBI Taxonomy" id="3981"/>
    <lineage>
        <taxon>Eukaryota</taxon>
        <taxon>Viridiplantae</taxon>
        <taxon>Streptophyta</taxon>
        <taxon>Embryophyta</taxon>
        <taxon>Tracheophyta</taxon>
        <taxon>Spermatophyta</taxon>
        <taxon>Magnoliopsida</taxon>
        <taxon>eudicotyledons</taxon>
        <taxon>Gunneridae</taxon>
        <taxon>Pentapetalae</taxon>
        <taxon>rosids</taxon>
        <taxon>fabids</taxon>
        <taxon>Malpighiales</taxon>
        <taxon>Euphorbiaceae</taxon>
        <taxon>Crotonoideae</taxon>
        <taxon>Micrandreae</taxon>
        <taxon>Hevea</taxon>
    </lineage>
</organism>
<dbReference type="Gene3D" id="3.20.20.80">
    <property type="entry name" value="Glycosidases"/>
    <property type="match status" value="1"/>
</dbReference>
<feature type="chain" id="PRO_5046263997" description="Beta-glucosidase" evidence="4">
    <location>
        <begin position="21"/>
        <end position="538"/>
    </location>
</feature>
<comment type="similarity">
    <text evidence="1 3">Belongs to the glycosyl hydrolase 1 family.</text>
</comment>
<dbReference type="PROSITE" id="PS00653">
    <property type="entry name" value="GLYCOSYL_HYDROL_F1_2"/>
    <property type="match status" value="1"/>
</dbReference>
<dbReference type="Proteomes" id="UP001174677">
    <property type="component" value="Chromosome 9"/>
</dbReference>